<evidence type="ECO:0000313" key="2">
    <source>
        <dbReference type="Proteomes" id="UP001149079"/>
    </source>
</evidence>
<dbReference type="GeneID" id="81401441"/>
<evidence type="ECO:0000313" key="1">
    <source>
        <dbReference type="EMBL" id="KAJ5142740.1"/>
    </source>
</evidence>
<reference evidence="1" key="2">
    <citation type="journal article" date="2023" name="IMA Fungus">
        <title>Comparative genomic study of the Penicillium genus elucidates a diverse pangenome and 15 lateral gene transfer events.</title>
        <authorList>
            <person name="Petersen C."/>
            <person name="Sorensen T."/>
            <person name="Nielsen M.R."/>
            <person name="Sondergaard T.E."/>
            <person name="Sorensen J.L."/>
            <person name="Fitzpatrick D.A."/>
            <person name="Frisvad J.C."/>
            <person name="Nielsen K.L."/>
        </authorList>
    </citation>
    <scope>NUCLEOTIDE SEQUENCE</scope>
    <source>
        <strain evidence="1">IBT 22155</strain>
    </source>
</reference>
<dbReference type="RefSeq" id="XP_056524384.1">
    <property type="nucleotide sequence ID" value="XM_056662271.1"/>
</dbReference>
<dbReference type="AlphaFoldDB" id="A0A9W9L774"/>
<reference evidence="1" key="1">
    <citation type="submission" date="2022-11" db="EMBL/GenBank/DDBJ databases">
        <authorList>
            <person name="Petersen C."/>
        </authorList>
    </citation>
    <scope>NUCLEOTIDE SEQUENCE</scope>
    <source>
        <strain evidence="1">IBT 22155</strain>
    </source>
</reference>
<name>A0A9W9L774_9EURO</name>
<protein>
    <submittedName>
        <fullName evidence="1">Uncharacterized protein</fullName>
    </submittedName>
</protein>
<gene>
    <name evidence="1" type="ORF">N7515_001527</name>
</gene>
<comment type="caution">
    <text evidence="1">The sequence shown here is derived from an EMBL/GenBank/DDBJ whole genome shotgun (WGS) entry which is preliminary data.</text>
</comment>
<accession>A0A9W9L774</accession>
<sequence>MQATAGRRMGVHSEMPYSFPGTAWQKTMGGHGQSRVSKCVLVVDERVKAIWSPMLLHTYDV</sequence>
<keyword evidence="2" id="KW-1185">Reference proteome</keyword>
<proteinExistence type="predicted"/>
<dbReference type="EMBL" id="JAPQKL010000002">
    <property type="protein sequence ID" value="KAJ5142740.1"/>
    <property type="molecule type" value="Genomic_DNA"/>
</dbReference>
<dbReference type="Proteomes" id="UP001149079">
    <property type="component" value="Unassembled WGS sequence"/>
</dbReference>
<organism evidence="1 2">
    <name type="scientific">Penicillium bovifimosum</name>
    <dbReference type="NCBI Taxonomy" id="126998"/>
    <lineage>
        <taxon>Eukaryota</taxon>
        <taxon>Fungi</taxon>
        <taxon>Dikarya</taxon>
        <taxon>Ascomycota</taxon>
        <taxon>Pezizomycotina</taxon>
        <taxon>Eurotiomycetes</taxon>
        <taxon>Eurotiomycetidae</taxon>
        <taxon>Eurotiales</taxon>
        <taxon>Aspergillaceae</taxon>
        <taxon>Penicillium</taxon>
    </lineage>
</organism>